<keyword evidence="2" id="KW-0675">Receptor</keyword>
<dbReference type="EMBL" id="CP077683">
    <property type="protein sequence ID" value="QXE89245.1"/>
    <property type="molecule type" value="Genomic_DNA"/>
</dbReference>
<keyword evidence="3" id="KW-1185">Reference proteome</keyword>
<dbReference type="InterPro" id="IPR000157">
    <property type="entry name" value="TIR_dom"/>
</dbReference>
<feature type="domain" description="TIR" evidence="1">
    <location>
        <begin position="5"/>
        <end position="116"/>
    </location>
</feature>
<evidence type="ECO:0000313" key="2">
    <source>
        <dbReference type="EMBL" id="QXE89245.1"/>
    </source>
</evidence>
<sequence>MKVKVFISWSGEKSRRIGEVFRTWLPSVLQFVQPYFTPEDIEKGAKWNGDISRNLEESKIGIICLTKENTEKPWIMFEAGALSKNLESSKILTLLCGITPTDVSGPLIHFQSTQLQKKDLRLMLEAINNSAQDFKLSQDQLENTFEMCWPALEKKIQEVLELSTEPQSERIEKEIIEETLDIVRTMQKNFESLLSDKNTSAEPKVKQLSEHLINVLEEHRNLQQDHLKTVREYNEMLLEYRALARLFVAIAQGDKPSLEKLLSAPSLNDLLADLLQTSQ</sequence>
<evidence type="ECO:0000259" key="1">
    <source>
        <dbReference type="Pfam" id="PF13676"/>
    </source>
</evidence>
<protein>
    <submittedName>
        <fullName evidence="2">Toll/interleukin-1 receptor domain-containing protein</fullName>
    </submittedName>
</protein>
<dbReference type="Pfam" id="PF13676">
    <property type="entry name" value="TIR_2"/>
    <property type="match status" value="1"/>
</dbReference>
<gene>
    <name evidence="2" type="ORF">KP001_12315</name>
</gene>
<dbReference type="RefSeq" id="WP_217285936.1">
    <property type="nucleotide sequence ID" value="NZ_CP077683.1"/>
</dbReference>
<name>A0ABX8LF18_9BACT</name>
<organism evidence="2 3">
    <name type="scientific">Geomonas subterranea</name>
    <dbReference type="NCBI Taxonomy" id="2847989"/>
    <lineage>
        <taxon>Bacteria</taxon>
        <taxon>Pseudomonadati</taxon>
        <taxon>Thermodesulfobacteriota</taxon>
        <taxon>Desulfuromonadia</taxon>
        <taxon>Geobacterales</taxon>
        <taxon>Geobacteraceae</taxon>
        <taxon>Geomonas</taxon>
    </lineage>
</organism>
<dbReference type="Proteomes" id="UP000683559">
    <property type="component" value="Chromosome"/>
</dbReference>
<evidence type="ECO:0000313" key="3">
    <source>
        <dbReference type="Proteomes" id="UP000683559"/>
    </source>
</evidence>
<reference evidence="2 3" key="1">
    <citation type="submission" date="2021-06" db="EMBL/GenBank/DDBJ databases">
        <title>Gemonas diversity in paddy soil.</title>
        <authorList>
            <person name="Liu G."/>
        </authorList>
    </citation>
    <scope>NUCLEOTIDE SEQUENCE [LARGE SCALE GENOMIC DNA]</scope>
    <source>
        <strain evidence="2 3">RG2</strain>
    </source>
</reference>
<proteinExistence type="predicted"/>
<accession>A0ABX8LF18</accession>